<organism evidence="3 4">
    <name type="scientific">Stenotrophomonas pavanii</name>
    <dbReference type="NCBI Taxonomy" id="487698"/>
    <lineage>
        <taxon>Bacteria</taxon>
        <taxon>Pseudomonadati</taxon>
        <taxon>Pseudomonadota</taxon>
        <taxon>Gammaproteobacteria</taxon>
        <taxon>Lysobacterales</taxon>
        <taxon>Lysobacteraceae</taxon>
        <taxon>Stenotrophomonas</taxon>
    </lineage>
</organism>
<accession>A0A246L0B1</accession>
<keyword evidence="1" id="KW-1133">Transmembrane helix</keyword>
<keyword evidence="1" id="KW-0472">Membrane</keyword>
<reference evidence="3 4" key="1">
    <citation type="submission" date="2017-06" db="EMBL/GenBank/DDBJ databases">
        <authorList>
            <person name="Kim H.J."/>
            <person name="Triplett B.A."/>
        </authorList>
    </citation>
    <scope>NUCLEOTIDE SEQUENCE [LARGE SCALE GENOMIC DNA]</scope>
    <source>
        <strain evidence="3 4">S18795</strain>
    </source>
</reference>
<keyword evidence="1" id="KW-0812">Transmembrane</keyword>
<feature type="transmembrane region" description="Helical" evidence="1">
    <location>
        <begin position="59"/>
        <end position="76"/>
    </location>
</feature>
<sequence length="301" mass="32025">MNRLRSFFGAYPIQFAIAAKLYVLCLDLPVALRLIAFGYRLGPPEASREIGNAVAELGFRLSLFAGAAVLVSMLLFGRRGALRIRRPVIASIAFFGLLVALDRAMRIPMAQLPFPVYSVAAISLVPLAHALVLTLLAMVPAQLMQRHIRVEGVHHHLISASIAGAVTLVAGSCLLPILALHLPAAISPGEFIMPVFDGPAQLQIASLILLVCCALATFAGLWASELSPRPESMARTMVVSLVLPATSLLISLAGVAYLLRMLSAGVPTIGRGLALAVLIGAVLQFLFARVLASRWLRVQAS</sequence>
<gene>
    <name evidence="3" type="ORF">CEE55_12710</name>
    <name evidence="2" type="ORF">STNY_R22920</name>
</gene>
<feature type="transmembrane region" description="Helical" evidence="1">
    <location>
        <begin position="160"/>
        <end position="182"/>
    </location>
</feature>
<evidence type="ECO:0000256" key="1">
    <source>
        <dbReference type="SAM" id="Phobius"/>
    </source>
</evidence>
<evidence type="ECO:0000313" key="5">
    <source>
        <dbReference type="Proteomes" id="UP000825066"/>
    </source>
</evidence>
<keyword evidence="5" id="KW-1185">Reference proteome</keyword>
<dbReference type="EMBL" id="AP024684">
    <property type="protein sequence ID" value="BCX44093.1"/>
    <property type="molecule type" value="Genomic_DNA"/>
</dbReference>
<feature type="transmembrane region" description="Helical" evidence="1">
    <location>
        <begin position="88"/>
        <end position="105"/>
    </location>
</feature>
<dbReference type="Proteomes" id="UP000197904">
    <property type="component" value="Unassembled WGS sequence"/>
</dbReference>
<feature type="transmembrane region" description="Helical" evidence="1">
    <location>
        <begin position="202"/>
        <end position="224"/>
    </location>
</feature>
<protein>
    <submittedName>
        <fullName evidence="3">Uncharacterized protein</fullName>
    </submittedName>
</protein>
<evidence type="ECO:0000313" key="2">
    <source>
        <dbReference type="EMBL" id="BCX44093.1"/>
    </source>
</evidence>
<evidence type="ECO:0000313" key="3">
    <source>
        <dbReference type="EMBL" id="OWR33305.1"/>
    </source>
</evidence>
<feature type="transmembrane region" description="Helical" evidence="1">
    <location>
        <begin position="21"/>
        <end position="39"/>
    </location>
</feature>
<feature type="transmembrane region" description="Helical" evidence="1">
    <location>
        <begin position="271"/>
        <end position="292"/>
    </location>
</feature>
<dbReference type="AlphaFoldDB" id="A0A246L0B1"/>
<feature type="transmembrane region" description="Helical" evidence="1">
    <location>
        <begin position="117"/>
        <end position="139"/>
    </location>
</feature>
<feature type="transmembrane region" description="Helical" evidence="1">
    <location>
        <begin position="236"/>
        <end position="259"/>
    </location>
</feature>
<dbReference type="RefSeq" id="WP_049467215.1">
    <property type="nucleotide sequence ID" value="NZ_AP024684.1"/>
</dbReference>
<dbReference type="Proteomes" id="UP000825066">
    <property type="component" value="Chromosome"/>
</dbReference>
<proteinExistence type="predicted"/>
<dbReference type="EMBL" id="NIXP01000082">
    <property type="protein sequence ID" value="OWR33305.1"/>
    <property type="molecule type" value="Genomic_DNA"/>
</dbReference>
<name>A0A246L0B1_9GAMM</name>
<evidence type="ECO:0000313" key="4">
    <source>
        <dbReference type="Proteomes" id="UP000197904"/>
    </source>
</evidence>
<reference evidence="2 5" key="2">
    <citation type="submission" date="2021-05" db="EMBL/GenBank/DDBJ databases">
        <title>Complete Genome Sequence of Stenotrophomonas pavanii strain Y.</title>
        <authorList>
            <person name="Dohra H."/>
            <person name="Mohad Din A.R.J."/>
            <person name="Suzuki K."/>
            <person name="Fatma A."/>
            <person name="Honjyo M."/>
            <person name="Nishimura T."/>
            <person name="Moriuch R."/>
            <person name="Masuda K."/>
            <person name="Minoura A."/>
            <person name="Tashiro Y."/>
            <person name="Futamata H."/>
        </authorList>
    </citation>
    <scope>NUCLEOTIDE SEQUENCE [LARGE SCALE GENOMIC DNA]</scope>
    <source>
        <strain evidence="2">Berkeley</strain>
        <strain evidence="5">Y</strain>
    </source>
</reference>